<evidence type="ECO:0000256" key="3">
    <source>
        <dbReference type="SAM" id="Phobius"/>
    </source>
</evidence>
<feature type="region of interest" description="Disordered" evidence="2">
    <location>
        <begin position="65"/>
        <end position="86"/>
    </location>
</feature>
<evidence type="ECO:0000313" key="5">
    <source>
        <dbReference type="EMBL" id="WZX28896.1"/>
    </source>
</evidence>
<dbReference type="Proteomes" id="UP001455384">
    <property type="component" value="Chromosome"/>
</dbReference>
<feature type="chain" id="PRO_5045113447" evidence="4">
    <location>
        <begin position="19"/>
        <end position="420"/>
    </location>
</feature>
<name>A0ABZ3CHN7_9STAP</name>
<keyword evidence="4" id="KW-0732">Signal</keyword>
<dbReference type="PANTHER" id="PTHR36842">
    <property type="entry name" value="PROTEIN TOLB HOMOLOG"/>
    <property type="match status" value="1"/>
</dbReference>
<evidence type="ECO:0000313" key="6">
    <source>
        <dbReference type="Proteomes" id="UP001455384"/>
    </source>
</evidence>
<reference evidence="6" key="1">
    <citation type="submission" date="2023-10" db="EMBL/GenBank/DDBJ databases">
        <title>Genome analysis and identification of Salinococcus sp. Bachu38 nov., a PGPR from the rhizosphere of Tamarix.</title>
        <authorList>
            <person name="Liang Z."/>
            <person name="Zhang X."/>
            <person name="Jia J."/>
            <person name="Chen X."/>
            <person name="Wang Y."/>
            <person name="Wang Q."/>
            <person name="Wang R."/>
        </authorList>
    </citation>
    <scope>NUCLEOTIDE SEQUENCE [LARGE SCALE GENOMIC DNA]</scope>
    <source>
        <strain evidence="6">Bachu38</strain>
    </source>
</reference>
<feature type="signal peptide" evidence="4">
    <location>
        <begin position="1"/>
        <end position="18"/>
    </location>
</feature>
<dbReference type="EMBL" id="CP138333">
    <property type="protein sequence ID" value="WZX28896.1"/>
    <property type="molecule type" value="Genomic_DNA"/>
</dbReference>
<dbReference type="InterPro" id="IPR011659">
    <property type="entry name" value="WD40"/>
</dbReference>
<dbReference type="PANTHER" id="PTHR36842:SF1">
    <property type="entry name" value="PROTEIN TOLB"/>
    <property type="match status" value="1"/>
</dbReference>
<protein>
    <submittedName>
        <fullName evidence="5">TolB family protein</fullName>
    </submittedName>
</protein>
<sequence length="420" mass="45991">MALIGVVAVLFAASVAYSMMSDNDAYRHHTGLGEAIDISPDDEQLAFSYFDQGRESLHVGNLEDGSTEQITSPETENHSHPKFTPDGEGVFYIATVEDRIQTLRYLPEPDASPVQLTGSDMHVFEAVMSPDGETLYYIGMPAEDLLAREGEKENFRDLHRIDIDGEGHEKLTDRDAFDMSGLNISDDGETLYYASDSGMNSYDIESGTEGGYLVSELPSYIAHPMLSPDGSSLAYTTQAGESDRGTFIYELFLMDTGSGETDQLTDYDASVRSPVFFHEDDRIALLAQENWASEPASYEMMTVARSGGDMVQMNMSLPEAEGGFQLGAVLDRLVNTATLTILYLLMFGLAIIYGHMQGRTYLPAIASAVLTAFAIIGSIIASFNDPWMGIGVMMIAIWLLGCTIVLLAFAFIYKRVSSIN</sequence>
<proteinExistence type="inferred from homology"/>
<dbReference type="InterPro" id="IPR011042">
    <property type="entry name" value="6-blade_b-propeller_TolB-like"/>
</dbReference>
<organism evidence="5 6">
    <name type="scientific">Salinicoccus bachuensis</name>
    <dbReference type="NCBI Taxonomy" id="3136731"/>
    <lineage>
        <taxon>Bacteria</taxon>
        <taxon>Bacillati</taxon>
        <taxon>Bacillota</taxon>
        <taxon>Bacilli</taxon>
        <taxon>Bacillales</taxon>
        <taxon>Staphylococcaceae</taxon>
        <taxon>Salinicoccus</taxon>
    </lineage>
</organism>
<accession>A0ABZ3CHN7</accession>
<evidence type="ECO:0000256" key="4">
    <source>
        <dbReference type="SAM" id="SignalP"/>
    </source>
</evidence>
<comment type="similarity">
    <text evidence="1">Belongs to the TolB family.</text>
</comment>
<feature type="transmembrane region" description="Helical" evidence="3">
    <location>
        <begin position="333"/>
        <end position="354"/>
    </location>
</feature>
<keyword evidence="6" id="KW-1185">Reference proteome</keyword>
<feature type="transmembrane region" description="Helical" evidence="3">
    <location>
        <begin position="361"/>
        <end position="381"/>
    </location>
</feature>
<evidence type="ECO:0000256" key="1">
    <source>
        <dbReference type="ARBA" id="ARBA00009820"/>
    </source>
</evidence>
<keyword evidence="3" id="KW-0812">Transmembrane</keyword>
<evidence type="ECO:0000256" key="2">
    <source>
        <dbReference type="SAM" id="MobiDB-lite"/>
    </source>
</evidence>
<dbReference type="RefSeq" id="WP_342387471.1">
    <property type="nucleotide sequence ID" value="NZ_CP138333.2"/>
</dbReference>
<keyword evidence="3" id="KW-0472">Membrane</keyword>
<keyword evidence="3" id="KW-1133">Transmembrane helix</keyword>
<gene>
    <name evidence="5" type="ORF">RQP18_09540</name>
</gene>
<dbReference type="Pfam" id="PF07676">
    <property type="entry name" value="PD40"/>
    <property type="match status" value="1"/>
</dbReference>
<dbReference type="Gene3D" id="2.120.10.30">
    <property type="entry name" value="TolB, C-terminal domain"/>
    <property type="match status" value="2"/>
</dbReference>
<dbReference type="SUPFAM" id="SSF82171">
    <property type="entry name" value="DPP6 N-terminal domain-like"/>
    <property type="match status" value="1"/>
</dbReference>
<feature type="compositionally biased region" description="Basic and acidic residues" evidence="2">
    <location>
        <begin position="75"/>
        <end position="85"/>
    </location>
</feature>
<feature type="transmembrane region" description="Helical" evidence="3">
    <location>
        <begin position="387"/>
        <end position="413"/>
    </location>
</feature>